<keyword evidence="2" id="KW-0862">Zinc</keyword>
<dbReference type="GO" id="GO:0016853">
    <property type="term" value="F:isomerase activity"/>
    <property type="evidence" value="ECO:0007669"/>
    <property type="project" value="UniProtKB-KW"/>
</dbReference>
<keyword evidence="3" id="KW-0413">Isomerase</keyword>
<dbReference type="EMBL" id="JAGGLV010000009">
    <property type="protein sequence ID" value="MBP2112934.1"/>
    <property type="molecule type" value="Genomic_DNA"/>
</dbReference>
<dbReference type="SUPFAM" id="SSF51182">
    <property type="entry name" value="RmlC-like cupins"/>
    <property type="match status" value="1"/>
</dbReference>
<keyword evidence="4" id="KW-1185">Reference proteome</keyword>
<name>A0ABS4NSB0_9BACL</name>
<sequence length="608" mass="68682">MFVKRPVNLVRSPIPVPQEDIPLAVPPAVLREGYSAIAATLLQLASVKGSGKLYVALDGTHGAPFQTVLQKTVDALEQAGHSVSLIGSGSYLKSGEELREFFAANITDNRAFGYFTDGSIEDYFREGAREDAARRLDEAEPGADSAAFCLVFGPGAYWLGEGRFDLSLYLDVSREYQQAGHRQELLNFGLNWNRDAVEKYKIALFVEWPILETYRKQILDHMDYYIDLNQPKQPVMTAVPSLRRMISDIAGSPLRVKPFYAPGVWGGQFLKQLADLPEDWVNCAWSFEPIAPENSILVGYEGKEMEIPFLLVMQQEHPAILGERLTGLFGDYFPIRFNYLDTMDGDNLSCQVHPTQDYIRSRFNEFMAQQESYYIMEQQGDSGVYLGLTEDCQPEQFRHEVQKAQETGIPLPLTDYVNRYASRKGELFLIPPGTVHSAGKDNLVLEISSTTWWFTFKIYDFLRKDLDGKPRPINIDFAFDNIDFTQKTARVEEQLMPSPVLLQQQGENEEYVLGQRSDLLFYVHRVHLKDTWKDDTRGEMTMYNLVEGEAVRIVSAADEAVFVELHYAESYILPAVLGEYTIVNTGSGPCKLIKAGVSAAWDVSLLEP</sequence>
<organism evidence="3 4">
    <name type="scientific">Paenibacillus silagei</name>
    <dbReference type="NCBI Taxonomy" id="1670801"/>
    <lineage>
        <taxon>Bacteria</taxon>
        <taxon>Bacillati</taxon>
        <taxon>Bacillota</taxon>
        <taxon>Bacilli</taxon>
        <taxon>Bacillales</taxon>
        <taxon>Paenibacillaceae</taxon>
        <taxon>Paenibacillus</taxon>
    </lineage>
</organism>
<dbReference type="Gene3D" id="2.60.120.10">
    <property type="entry name" value="Jelly Rolls"/>
    <property type="match status" value="1"/>
</dbReference>
<evidence type="ECO:0000313" key="3">
    <source>
        <dbReference type="EMBL" id="MBP2112934.1"/>
    </source>
</evidence>
<evidence type="ECO:0000256" key="2">
    <source>
        <dbReference type="ARBA" id="ARBA00022833"/>
    </source>
</evidence>
<dbReference type="CDD" id="cd07010">
    <property type="entry name" value="cupin_PMI_type_I_N_bac"/>
    <property type="match status" value="1"/>
</dbReference>
<accession>A0ABS4NSB0</accession>
<keyword evidence="1" id="KW-0479">Metal-binding</keyword>
<comment type="caution">
    <text evidence="3">The sequence shown here is derived from an EMBL/GenBank/DDBJ whole genome shotgun (WGS) entry which is preliminary data.</text>
</comment>
<dbReference type="PANTHER" id="PTHR42742:SF3">
    <property type="entry name" value="FRUCTOKINASE"/>
    <property type="match status" value="1"/>
</dbReference>
<proteinExistence type="predicted"/>
<dbReference type="InterPro" id="IPR051804">
    <property type="entry name" value="Carb_Metab_Reg_Kinase/Isom"/>
</dbReference>
<gene>
    <name evidence="3" type="ORF">J2Z70_003088</name>
</gene>
<dbReference type="RefSeq" id="WP_209874397.1">
    <property type="nucleotide sequence ID" value="NZ_JAGGLV010000009.1"/>
</dbReference>
<dbReference type="Proteomes" id="UP000773462">
    <property type="component" value="Unassembled WGS sequence"/>
</dbReference>
<dbReference type="PANTHER" id="PTHR42742">
    <property type="entry name" value="TRANSCRIPTIONAL REPRESSOR MPRA"/>
    <property type="match status" value="1"/>
</dbReference>
<dbReference type="InterPro" id="IPR014710">
    <property type="entry name" value="RmlC-like_jellyroll"/>
</dbReference>
<protein>
    <submittedName>
        <fullName evidence="3">Mannose-6-phosphate isomerase class I/GNAT superfamily N-acetyltransferase</fullName>
    </submittedName>
</protein>
<dbReference type="InterPro" id="IPR011051">
    <property type="entry name" value="RmlC_Cupin_sf"/>
</dbReference>
<reference evidence="3 4" key="1">
    <citation type="submission" date="2021-03" db="EMBL/GenBank/DDBJ databases">
        <title>Genomic Encyclopedia of Type Strains, Phase IV (KMG-IV): sequencing the most valuable type-strain genomes for metagenomic binning, comparative biology and taxonomic classification.</title>
        <authorList>
            <person name="Goeker M."/>
        </authorList>
    </citation>
    <scope>NUCLEOTIDE SEQUENCE [LARGE SCALE GENOMIC DNA]</scope>
    <source>
        <strain evidence="3 4">DSM 101953</strain>
    </source>
</reference>
<evidence type="ECO:0000256" key="1">
    <source>
        <dbReference type="ARBA" id="ARBA00022723"/>
    </source>
</evidence>
<evidence type="ECO:0000313" key="4">
    <source>
        <dbReference type="Proteomes" id="UP000773462"/>
    </source>
</evidence>